<dbReference type="GO" id="GO:0061630">
    <property type="term" value="F:ubiquitin protein ligase activity"/>
    <property type="evidence" value="ECO:0007669"/>
    <property type="project" value="UniProtKB-EC"/>
</dbReference>
<dbReference type="PANTHER" id="PTHR47114">
    <property type="match status" value="1"/>
</dbReference>
<reference evidence="18" key="1">
    <citation type="submission" date="2016-01" db="EMBL/GenBank/DDBJ databases">
        <authorList>
            <person name="Storey N.H."/>
            <person name="Neuman B.W."/>
        </authorList>
    </citation>
    <scope>NUCLEOTIDE SEQUENCE [LARGE SCALE GENOMIC DNA]</scope>
    <source>
        <strain evidence="18">NCPPB 2472</strain>
    </source>
</reference>
<name>A0A0X1T105_PSEAA</name>
<dbReference type="OrthoDB" id="1467561at2"/>
<evidence type="ECO:0000256" key="6">
    <source>
        <dbReference type="ARBA" id="ARBA00022525"/>
    </source>
</evidence>
<keyword evidence="9" id="KW-0677">Repeat</keyword>
<dbReference type="Gene3D" id="1.20.58.360">
    <property type="entry name" value="Shigella T3SS effector IpaH defines"/>
    <property type="match status" value="1"/>
</dbReference>
<evidence type="ECO:0000256" key="12">
    <source>
        <dbReference type="ARBA" id="ARBA00023026"/>
    </source>
</evidence>
<keyword evidence="18" id="KW-1185">Reference proteome</keyword>
<evidence type="ECO:0000256" key="14">
    <source>
        <dbReference type="PROSITE-ProRule" id="PRU01398"/>
    </source>
</evidence>
<dbReference type="Pfam" id="PF20178">
    <property type="entry name" value="ToxA_N"/>
    <property type="match status" value="1"/>
</dbReference>
<evidence type="ECO:0000256" key="7">
    <source>
        <dbReference type="ARBA" id="ARBA00022614"/>
    </source>
</evidence>
<dbReference type="Pfam" id="PF13855">
    <property type="entry name" value="LRR_8"/>
    <property type="match status" value="1"/>
</dbReference>
<evidence type="ECO:0000256" key="1">
    <source>
        <dbReference type="ARBA" id="ARBA00000900"/>
    </source>
</evidence>
<dbReference type="InterPro" id="IPR051071">
    <property type="entry name" value="LRR-bact_E3_ubiq_ligases"/>
</dbReference>
<feature type="region of interest" description="Disordered" evidence="15">
    <location>
        <begin position="1331"/>
        <end position="1376"/>
    </location>
</feature>
<keyword evidence="11 14" id="KW-0832">Ubl conjugation</keyword>
<dbReference type="InterPro" id="IPR001611">
    <property type="entry name" value="Leu-rich_rpt"/>
</dbReference>
<dbReference type="InterPro" id="IPR046673">
    <property type="entry name" value="ToxA_N"/>
</dbReference>
<evidence type="ECO:0000313" key="18">
    <source>
        <dbReference type="Proteomes" id="UP000063229"/>
    </source>
</evidence>
<gene>
    <name evidence="17" type="ORF">AWM79_10705</name>
</gene>
<dbReference type="STRING" id="46677.AWM79_10705"/>
<dbReference type="SUPFAM" id="SSF52058">
    <property type="entry name" value="L domain-like"/>
    <property type="match status" value="1"/>
</dbReference>
<dbReference type="SMART" id="SM00369">
    <property type="entry name" value="LRR_TYP"/>
    <property type="match status" value="3"/>
</dbReference>
<evidence type="ECO:0000313" key="17">
    <source>
        <dbReference type="EMBL" id="AMB85744.1"/>
    </source>
</evidence>
<dbReference type="Proteomes" id="UP000063229">
    <property type="component" value="Chromosome"/>
</dbReference>
<keyword evidence="12" id="KW-0843">Virulence</keyword>
<evidence type="ECO:0000256" key="5">
    <source>
        <dbReference type="ARBA" id="ARBA00012483"/>
    </source>
</evidence>
<dbReference type="KEGG" id="pagb:AWM79_10705"/>
<evidence type="ECO:0000256" key="3">
    <source>
        <dbReference type="ARBA" id="ARBA00004613"/>
    </source>
</evidence>
<feature type="compositionally biased region" description="Acidic residues" evidence="15">
    <location>
        <begin position="1339"/>
        <end position="1371"/>
    </location>
</feature>
<evidence type="ECO:0000259" key="16">
    <source>
        <dbReference type="PROSITE" id="PS52053"/>
    </source>
</evidence>
<evidence type="ECO:0000256" key="11">
    <source>
        <dbReference type="ARBA" id="ARBA00022843"/>
    </source>
</evidence>
<dbReference type="RefSeq" id="WP_060782794.1">
    <property type="nucleotide sequence ID" value="NZ_CP014135.1"/>
</dbReference>
<protein>
    <recommendedName>
        <fullName evidence="5">RING-type E3 ubiquitin transferase</fullName>
        <ecNumber evidence="5">2.3.2.27</ecNumber>
    </recommendedName>
</protein>
<comment type="similarity">
    <text evidence="4 14">Belongs to the LRR-containing bacterial E3 ligase family.</text>
</comment>
<dbReference type="PANTHER" id="PTHR47114:SF2">
    <property type="entry name" value="OLIGODENDROCYTE-MYELIN GLYCOPROTEIN"/>
    <property type="match status" value="1"/>
</dbReference>
<feature type="domain" description="NEL" evidence="16">
    <location>
        <begin position="1374"/>
        <end position="1669"/>
    </location>
</feature>
<dbReference type="Gene3D" id="3.80.10.10">
    <property type="entry name" value="Ribonuclease Inhibitor"/>
    <property type="match status" value="1"/>
</dbReference>
<dbReference type="InterPro" id="IPR003591">
    <property type="entry name" value="Leu-rich_rpt_typical-subtyp"/>
</dbReference>
<dbReference type="Gene3D" id="1.20.1270.130">
    <property type="entry name" value="Shigella T3SS effector IpaH domain"/>
    <property type="match status" value="1"/>
</dbReference>
<keyword evidence="6 14" id="KW-0964">Secreted</keyword>
<sequence length="1714" mass="194818">MDNSSSKKTHVTYFTREIENNYSFIKKKLPEWITTASQDQRRSLSQNIRQSQFYKNKTTEHLRDLQSIDEFAQPLLQKALDDEFGSGLDVKHDTLKHVHLINAGTISTPRNEKITYQSLLEAALQNFEMFETLPHGFNTGSALLRKSNVPLKKTIRPQDFARLCRKLDLGEQYQKHINHFYWPKTTTGAPRRQFAADSALRERYELQVKAHIAFMKGEIDQSAFDLLISLGETPRWKGKPVRCCRLEMLDIAVPQQQTQNDTLPSSDPLVVLYESIFTAKQYKKAHLKGVLLIEHLSAADHEDQPCLVFLSKAERPFREYSSFTLFKEDIKKDLKSSIDFKKKFATYLDKRIQPAFFARLDEKFYPYNILAKKRIEDPDADLQITRNAINAPYDFLVYQHFSKVVDDARVLAVPTGDEDKKSRLERAELISSWSLNLFNVIAAFIPGLNTAMLGVFAAQLLSQTYHGIEQWQEGDKTEALMAFLGVIVNIELIGAGGIIAHDFEGSSLVNDLEKVSLPNGEKRLWKPDLSAYEHTLDLPRTLEPDSRGIYTHAGEQILPLEGRHYKLDYDPVKQDYSAWHPDNPDAYKPTFETNAKGAWFHWSERPMTWQRDQLFKRLGPDATNLSESTAERLMKTSDISESALRRTHLDHQSPPALLDDSLTRVKLDQDINRFKVRMDNGNSPAIGRDEFSMQLQLLVSDPNWPASKTIRLLDDQGRPLRVYPNAQSTGQPFDIKWTDFQKAESLDRILDGLSDAEKRTWLGQDVDRLEPLHLLRKRLGSLAEKHRRNLFTSHYQQRASSEHAGVRLITNEFPELPPSAALELIDNAPPAELQHLNSTQRLPLRMAEEARAYAQETRITRAQEGIYLDSVFNPDSEILIMRMLQRHPGWTKDIRIEIRDRAFNGPLLDSVGDVNTPAEKLKVLVRDDNRYETYAVDQQELHGPDNLYASILHALPDRERAALGFPNTGQGWQLKQWLHQQPPLSRQEIRADLGMPALEPDRAPPMRLSRDRIGYQTDDRLNRCPRQVLGCRPEGLKNHMERLYPGSPYNEVERFLSLQGVSDTQVHARLVELEHEYQTLDDRLASWAVDQTMQNLPNGYVYIPLSDARQFIRNELLRCWRRQPPLPGQRLAPIGSEGYTLHLTGVDGGNPPAITADFAHIESLAMTNQTMTGLAEVNVFLNRFAHLRWLDMSSGYLTGLPQAIGQMSELTTLRLSANRIVLTPEMATALANLRRLRTLNLSNNPLGQVPDVRAMRGLTELSLANTGINTWPAGSMELPSLRALDLSGNQITDIPLTLTARSAEENNGVLIHDNPLSDAAQERLADYRQRTGSRLGLEPEPESPSDSDIDDSDIDDSDIDDSDFGDPDVDDAPPARGRVDAWLLDVPPGEQNEKAQLFMDLQKEPGASTFFYVLNKMKTSRDFSHPTSRARLSRRVWRMLEAMGDSEELRQNIFSLAERQPTCGDGYTIIFNDLGTAVLAHEAGSNMTALMRVIKGSARQKQVKVIAAAEVERLRGLGRAVDDVEIELDYRIRLSGKLELPWEAESMLFPGMSHLTQADIDTAYRTIQALEATPGYWTGAFTDDYIWEEFLRKKYAHEFSIHSISLYEKADALLDLSNHQQELLDAGRLAPPQTLQELQSNFNSSLDRVMELYRLTTEDILVDAQVPDSFIKTQLDAISTARSANENDLLEQLTQIELERRPIAPLPELETSMT</sequence>
<dbReference type="PROSITE" id="PS52053">
    <property type="entry name" value="NEL"/>
    <property type="match status" value="1"/>
</dbReference>
<evidence type="ECO:0000256" key="13">
    <source>
        <dbReference type="ARBA" id="ARBA00023200"/>
    </source>
</evidence>
<comment type="catalytic activity">
    <reaction evidence="1">
        <text>S-ubiquitinyl-[E2 ubiquitin-conjugating enzyme]-L-cysteine + [acceptor protein]-L-lysine = [E2 ubiquitin-conjugating enzyme]-L-cysteine + N(6)-ubiquitinyl-[acceptor protein]-L-lysine.</text>
        <dbReference type="EC" id="2.3.2.27"/>
    </reaction>
</comment>
<accession>A0A0X1T105</accession>
<proteinExistence type="inferred from homology"/>
<dbReference type="InterPro" id="IPR029487">
    <property type="entry name" value="NEL_dom"/>
</dbReference>
<evidence type="ECO:0000256" key="8">
    <source>
        <dbReference type="ARBA" id="ARBA00022679"/>
    </source>
</evidence>
<keyword evidence="13 14" id="KW-1035">Host cytoplasm</keyword>
<keyword evidence="10 14" id="KW-0833">Ubl conjugation pathway</keyword>
<evidence type="ECO:0000256" key="9">
    <source>
        <dbReference type="ARBA" id="ARBA00022737"/>
    </source>
</evidence>
<organism evidence="17 18">
    <name type="scientific">Pseudomonas agarici</name>
    <dbReference type="NCBI Taxonomy" id="46677"/>
    <lineage>
        <taxon>Bacteria</taxon>
        <taxon>Pseudomonadati</taxon>
        <taxon>Pseudomonadota</taxon>
        <taxon>Gammaproteobacteria</taxon>
        <taxon>Pseudomonadales</taxon>
        <taxon>Pseudomonadaceae</taxon>
        <taxon>Pseudomonas</taxon>
    </lineage>
</organism>
<comment type="PTM">
    <text evidence="14">Ubiquitinated in the presence of host E1 ubiquitin-activating enzyme, E2 ubiquitin-conjugating enzyme and ubiquitin.</text>
</comment>
<dbReference type="GO" id="GO:0016567">
    <property type="term" value="P:protein ubiquitination"/>
    <property type="evidence" value="ECO:0007669"/>
    <property type="project" value="InterPro"/>
</dbReference>
<keyword evidence="8 14" id="KW-0808">Transferase</keyword>
<dbReference type="GO" id="GO:0005576">
    <property type="term" value="C:extracellular region"/>
    <property type="evidence" value="ECO:0007669"/>
    <property type="project" value="UniProtKB-SubCell"/>
</dbReference>
<evidence type="ECO:0000256" key="15">
    <source>
        <dbReference type="SAM" id="MobiDB-lite"/>
    </source>
</evidence>
<keyword evidence="7" id="KW-0433">Leucine-rich repeat</keyword>
<feature type="active site" description="Glycyl thioester intermediate" evidence="14">
    <location>
        <position position="1463"/>
    </location>
</feature>
<dbReference type="Pfam" id="PF14496">
    <property type="entry name" value="NEL"/>
    <property type="match status" value="1"/>
</dbReference>
<evidence type="ECO:0000256" key="4">
    <source>
        <dbReference type="ARBA" id="ARBA00009868"/>
    </source>
</evidence>
<dbReference type="EMBL" id="CP014135">
    <property type="protein sequence ID" value="AMB85744.1"/>
    <property type="molecule type" value="Genomic_DNA"/>
</dbReference>
<dbReference type="EC" id="2.3.2.27" evidence="5"/>
<dbReference type="InterPro" id="IPR032675">
    <property type="entry name" value="LRR_dom_sf"/>
</dbReference>
<evidence type="ECO:0000256" key="2">
    <source>
        <dbReference type="ARBA" id="ARBA00004192"/>
    </source>
</evidence>
<dbReference type="PROSITE" id="PS51450">
    <property type="entry name" value="LRR"/>
    <property type="match status" value="2"/>
</dbReference>
<dbReference type="GO" id="GO:0030430">
    <property type="term" value="C:host cell cytoplasm"/>
    <property type="evidence" value="ECO:0007669"/>
    <property type="project" value="UniProtKB-SubCell"/>
</dbReference>
<comment type="subcellular location">
    <subcellularLocation>
        <location evidence="2">Host cytoplasm</location>
    </subcellularLocation>
    <subcellularLocation>
        <location evidence="3">Secreted</location>
    </subcellularLocation>
</comment>
<evidence type="ECO:0000256" key="10">
    <source>
        <dbReference type="ARBA" id="ARBA00022786"/>
    </source>
</evidence>